<feature type="chain" id="PRO_5019180362" evidence="1">
    <location>
        <begin position="33"/>
        <end position="528"/>
    </location>
</feature>
<dbReference type="AlphaFoldDB" id="A0A3T0E620"/>
<accession>A0A3T0E620</accession>
<dbReference type="KEGG" id="gak:X907_0276"/>
<dbReference type="GO" id="GO:0016810">
    <property type="term" value="F:hydrolase activity, acting on carbon-nitrogen (but not peptide) bonds"/>
    <property type="evidence" value="ECO:0007669"/>
    <property type="project" value="InterPro"/>
</dbReference>
<keyword evidence="4" id="KW-1185">Reference proteome</keyword>
<protein>
    <submittedName>
        <fullName evidence="3">D-glutamate deacylase</fullName>
    </submittedName>
</protein>
<sequence>MEKMKTGRPAMTGIITKLALAGALALSPAAFAQDYDLVLNNGRVIDPETGLDAIRHVGIRGDEIAIISETPLEGTRTIDAAGRIVAPGFIDLHGHGQDTPAGRMQALDGVTTTLELESGVLPVSDFYARAAEQGRPINYGAASSWAHARIAAVMDVEPHADTYWFFRYIGDPRWQTELADNERLSAILRHINTGLEEGGLGIGILLGYAPGISRGEYHAVNALAAARDVPTFTHARFLSAIEPQSSFEGFQEMVAVAAGTGAHMHISHLNSISLSDIDRIADMIETAQANGVNITVEAYPYGAGATGIGAAMFRGEGWRDRMGGIEYSDFTVQGVPLDEERFNDLQENAPGTGIVVHFLNPDERPEHQAYLDRSILFPGGAIASDGGPWSVGSERLDGDIWPIPEDAHAHPRSAGTYGRFLRIYARERGVIDWPEAVAKASFYPARILSDAVPQMRRKGRLQPGMDADIVVFDPETVADRATFERPAQASVGFEYVIVNGTVLVDGGELDTSVLPGRPVRGTVASGAE</sequence>
<feature type="domain" description="Amidohydrolase 3" evidence="2">
    <location>
        <begin position="271"/>
        <end position="503"/>
    </location>
</feature>
<dbReference type="Proteomes" id="UP000286954">
    <property type="component" value="Chromosome"/>
</dbReference>
<reference evidence="3 4" key="1">
    <citation type="submission" date="2016-12" db="EMBL/GenBank/DDBJ databases">
        <title>The genome of dimorphic prosthecate Glycocaulis alkaliphilus 6b-8t, isolated from crude oil dictates its adaptability in petroleum environments.</title>
        <authorList>
            <person name="Wu X.-L."/>
            <person name="Geng S."/>
        </authorList>
    </citation>
    <scope>NUCLEOTIDE SEQUENCE [LARGE SCALE GENOMIC DNA]</scope>
    <source>
        <strain evidence="3 4">6B-8</strain>
    </source>
</reference>
<dbReference type="Gene3D" id="2.30.40.10">
    <property type="entry name" value="Urease, subunit C, domain 1"/>
    <property type="match status" value="1"/>
</dbReference>
<evidence type="ECO:0000256" key="1">
    <source>
        <dbReference type="SAM" id="SignalP"/>
    </source>
</evidence>
<dbReference type="NCBIfam" id="NF006560">
    <property type="entry name" value="PRK09061.1"/>
    <property type="match status" value="1"/>
</dbReference>
<evidence type="ECO:0000313" key="4">
    <source>
        <dbReference type="Proteomes" id="UP000286954"/>
    </source>
</evidence>
<dbReference type="InterPro" id="IPR032466">
    <property type="entry name" value="Metal_Hydrolase"/>
</dbReference>
<dbReference type="EMBL" id="CP018911">
    <property type="protein sequence ID" value="AZU02824.1"/>
    <property type="molecule type" value="Genomic_DNA"/>
</dbReference>
<dbReference type="SUPFAM" id="SSF51556">
    <property type="entry name" value="Metallo-dependent hydrolases"/>
    <property type="match status" value="1"/>
</dbReference>
<evidence type="ECO:0000313" key="3">
    <source>
        <dbReference type="EMBL" id="AZU02824.1"/>
    </source>
</evidence>
<dbReference type="InterPro" id="IPR050378">
    <property type="entry name" value="Metallo-dep_Hydrolases_sf"/>
</dbReference>
<dbReference type="InterPro" id="IPR011059">
    <property type="entry name" value="Metal-dep_hydrolase_composite"/>
</dbReference>
<proteinExistence type="predicted"/>
<feature type="signal peptide" evidence="1">
    <location>
        <begin position="1"/>
        <end position="32"/>
    </location>
</feature>
<name>A0A3T0E620_9PROT</name>
<dbReference type="SUPFAM" id="SSF51338">
    <property type="entry name" value="Composite domain of metallo-dependent hydrolases"/>
    <property type="match status" value="1"/>
</dbReference>
<dbReference type="Gene3D" id="3.20.20.140">
    <property type="entry name" value="Metal-dependent hydrolases"/>
    <property type="match status" value="1"/>
</dbReference>
<dbReference type="PANTHER" id="PTHR11647:SF1">
    <property type="entry name" value="COLLAPSIN RESPONSE MEDIATOR PROTEIN"/>
    <property type="match status" value="1"/>
</dbReference>
<dbReference type="Pfam" id="PF07969">
    <property type="entry name" value="Amidohydro_3"/>
    <property type="match status" value="2"/>
</dbReference>
<keyword evidence="1" id="KW-0732">Signal</keyword>
<evidence type="ECO:0000259" key="2">
    <source>
        <dbReference type="Pfam" id="PF07969"/>
    </source>
</evidence>
<gene>
    <name evidence="3" type="ORF">X907_0276</name>
</gene>
<dbReference type="InterPro" id="IPR013108">
    <property type="entry name" value="Amidohydro_3"/>
</dbReference>
<feature type="domain" description="Amidohydrolase 3" evidence="2">
    <location>
        <begin position="76"/>
        <end position="159"/>
    </location>
</feature>
<organism evidence="3 4">
    <name type="scientific">Glycocaulis alkaliphilus</name>
    <dbReference type="NCBI Taxonomy" id="1434191"/>
    <lineage>
        <taxon>Bacteria</taxon>
        <taxon>Pseudomonadati</taxon>
        <taxon>Pseudomonadota</taxon>
        <taxon>Alphaproteobacteria</taxon>
        <taxon>Maricaulales</taxon>
        <taxon>Maricaulaceae</taxon>
        <taxon>Glycocaulis</taxon>
    </lineage>
</organism>
<dbReference type="PANTHER" id="PTHR11647">
    <property type="entry name" value="HYDRANTOINASE/DIHYDROPYRIMIDINASE FAMILY MEMBER"/>
    <property type="match status" value="1"/>
</dbReference>